<organism evidence="1 2">
    <name type="scientific">Furculomyces boomerangus</name>
    <dbReference type="NCBI Taxonomy" id="61424"/>
    <lineage>
        <taxon>Eukaryota</taxon>
        <taxon>Fungi</taxon>
        <taxon>Fungi incertae sedis</taxon>
        <taxon>Zoopagomycota</taxon>
        <taxon>Kickxellomycotina</taxon>
        <taxon>Harpellomycetes</taxon>
        <taxon>Harpellales</taxon>
        <taxon>Harpellaceae</taxon>
        <taxon>Furculomyces</taxon>
    </lineage>
</organism>
<evidence type="ECO:0000313" key="1">
    <source>
        <dbReference type="EMBL" id="PVU89955.1"/>
    </source>
</evidence>
<dbReference type="Proteomes" id="UP000245699">
    <property type="component" value="Unassembled WGS sequence"/>
</dbReference>
<keyword evidence="2" id="KW-1185">Reference proteome</keyword>
<reference evidence="1 2" key="1">
    <citation type="journal article" date="2018" name="MBio">
        <title>Comparative Genomics Reveals the Core Gene Toolbox for the Fungus-Insect Symbiosis.</title>
        <authorList>
            <person name="Wang Y."/>
            <person name="Stata M."/>
            <person name="Wang W."/>
            <person name="Stajich J.E."/>
            <person name="White M.M."/>
            <person name="Moncalvo J.M."/>
        </authorList>
    </citation>
    <scope>NUCLEOTIDE SEQUENCE [LARGE SCALE GENOMIC DNA]</scope>
    <source>
        <strain evidence="1 2">AUS-77-4</strain>
    </source>
</reference>
<protein>
    <submittedName>
        <fullName evidence="1">Uncharacterized protein</fullName>
    </submittedName>
</protein>
<dbReference type="AlphaFoldDB" id="A0A2T9YCB8"/>
<gene>
    <name evidence="1" type="ORF">BB559_004841</name>
</gene>
<comment type="caution">
    <text evidence="1">The sequence shown here is derived from an EMBL/GenBank/DDBJ whole genome shotgun (WGS) entry which is preliminary data.</text>
</comment>
<name>A0A2T9YCB8_9FUNG</name>
<sequence length="152" mass="17326">MKTFESSVYGVASSIARVAVGVLALITTFAPVNANGDFAEHRIKGTIVWYPEYKNNNFYLYINRNGDQIANGWYGYELVDGKCGKQCMYKTNLPGSVFSMDKNGYTLTFQGNYFYSKEFTPAKTHFPTNDKMIHESDFFITSFDDKYMIEGK</sequence>
<accession>A0A2T9YCB8</accession>
<evidence type="ECO:0000313" key="2">
    <source>
        <dbReference type="Proteomes" id="UP000245699"/>
    </source>
</evidence>
<proteinExistence type="predicted"/>
<dbReference type="EMBL" id="MBFT01000513">
    <property type="protein sequence ID" value="PVU89955.1"/>
    <property type="molecule type" value="Genomic_DNA"/>
</dbReference>